<comment type="caution">
    <text evidence="4">The sequence shown here is derived from an EMBL/GenBank/DDBJ whole genome shotgun (WGS) entry which is preliminary data.</text>
</comment>
<feature type="domain" description="N-acetyltransferase" evidence="3">
    <location>
        <begin position="2"/>
        <end position="158"/>
    </location>
</feature>
<name>A0A0J1JN23_9GAMM</name>
<keyword evidence="2" id="KW-0012">Acyltransferase</keyword>
<dbReference type="CDD" id="cd04301">
    <property type="entry name" value="NAT_SF"/>
    <property type="match status" value="1"/>
</dbReference>
<dbReference type="STRING" id="1195763.ABT56_18645"/>
<dbReference type="InterPro" id="IPR050680">
    <property type="entry name" value="YpeA/RimI_acetyltransf"/>
</dbReference>
<proteinExistence type="predicted"/>
<dbReference type="OrthoDB" id="336415at2"/>
<dbReference type="Proteomes" id="UP000036097">
    <property type="component" value="Unassembled WGS sequence"/>
</dbReference>
<gene>
    <name evidence="4" type="ORF">ABT56_18645</name>
</gene>
<dbReference type="Pfam" id="PF00583">
    <property type="entry name" value="Acetyltransf_1"/>
    <property type="match status" value="1"/>
</dbReference>
<reference evidence="4 5" key="1">
    <citation type="submission" date="2015-05" db="EMBL/GenBank/DDBJ databases">
        <title>Photobacterium galathea sp. nov.</title>
        <authorList>
            <person name="Machado H."/>
            <person name="Gram L."/>
        </authorList>
    </citation>
    <scope>NUCLEOTIDE SEQUENCE [LARGE SCALE GENOMIC DNA]</scope>
    <source>
        <strain evidence="4 5">CGMCC 1.12159</strain>
    </source>
</reference>
<evidence type="ECO:0000313" key="4">
    <source>
        <dbReference type="EMBL" id="KLV03612.1"/>
    </source>
</evidence>
<dbReference type="RefSeq" id="WP_047880413.1">
    <property type="nucleotide sequence ID" value="NZ_LDOT01000030.1"/>
</dbReference>
<organism evidence="4 5">
    <name type="scientific">Photobacterium aquae</name>
    <dbReference type="NCBI Taxonomy" id="1195763"/>
    <lineage>
        <taxon>Bacteria</taxon>
        <taxon>Pseudomonadati</taxon>
        <taxon>Pseudomonadota</taxon>
        <taxon>Gammaproteobacteria</taxon>
        <taxon>Vibrionales</taxon>
        <taxon>Vibrionaceae</taxon>
        <taxon>Photobacterium</taxon>
    </lineage>
</organism>
<dbReference type="SUPFAM" id="SSF55729">
    <property type="entry name" value="Acyl-CoA N-acyltransferases (Nat)"/>
    <property type="match status" value="1"/>
</dbReference>
<dbReference type="AlphaFoldDB" id="A0A0J1JN23"/>
<protein>
    <submittedName>
        <fullName evidence="4">GCN5 family acetyltransferase</fullName>
    </submittedName>
</protein>
<dbReference type="GO" id="GO:0016747">
    <property type="term" value="F:acyltransferase activity, transferring groups other than amino-acyl groups"/>
    <property type="evidence" value="ECO:0007669"/>
    <property type="project" value="InterPro"/>
</dbReference>
<sequence>MATIRHAEKSDAVAIRDIYACPSVYAGTLQLPFPSIQTWEQRLDSQPAHHYSLVAEVNGVIAGQIGIWGNSNPRRRHVVGIGIGVRENYQGQGIGNQLLEAAIDLAENWLGVTRIELSVYTDNTAAIAFYEKWGFVIEGTACNYAFRDGEYVDVYNMARIKSAN</sequence>
<dbReference type="Gene3D" id="3.40.630.30">
    <property type="match status" value="1"/>
</dbReference>
<accession>A0A0J1JN23</accession>
<keyword evidence="1 4" id="KW-0808">Transferase</keyword>
<evidence type="ECO:0000313" key="5">
    <source>
        <dbReference type="Proteomes" id="UP000036097"/>
    </source>
</evidence>
<evidence type="ECO:0000259" key="3">
    <source>
        <dbReference type="PROSITE" id="PS51186"/>
    </source>
</evidence>
<dbReference type="PROSITE" id="PS51186">
    <property type="entry name" value="GNAT"/>
    <property type="match status" value="1"/>
</dbReference>
<evidence type="ECO:0000256" key="2">
    <source>
        <dbReference type="ARBA" id="ARBA00023315"/>
    </source>
</evidence>
<dbReference type="InterPro" id="IPR000182">
    <property type="entry name" value="GNAT_dom"/>
</dbReference>
<keyword evidence="5" id="KW-1185">Reference proteome</keyword>
<dbReference type="EMBL" id="LDOT01000030">
    <property type="protein sequence ID" value="KLV03612.1"/>
    <property type="molecule type" value="Genomic_DNA"/>
</dbReference>
<dbReference type="PATRIC" id="fig|1195763.3.peg.3987"/>
<dbReference type="InterPro" id="IPR016181">
    <property type="entry name" value="Acyl_CoA_acyltransferase"/>
</dbReference>
<dbReference type="PANTHER" id="PTHR43420">
    <property type="entry name" value="ACETYLTRANSFERASE"/>
    <property type="match status" value="1"/>
</dbReference>
<evidence type="ECO:0000256" key="1">
    <source>
        <dbReference type="ARBA" id="ARBA00022679"/>
    </source>
</evidence>